<dbReference type="AlphaFoldDB" id="A0A1J9QUU4"/>
<dbReference type="RefSeq" id="XP_020128468.1">
    <property type="nucleotide sequence ID" value="XM_020275443.1"/>
</dbReference>
<dbReference type="Gene3D" id="3.90.180.10">
    <property type="entry name" value="Medium-chain alcohol dehydrogenases, catalytic domain"/>
    <property type="match status" value="1"/>
</dbReference>
<dbReference type="Gene3D" id="3.40.50.720">
    <property type="entry name" value="NAD(P)-binding Rossmann-like Domain"/>
    <property type="match status" value="1"/>
</dbReference>
<protein>
    <submittedName>
        <fullName evidence="6">Zinc-binding oxidoreductase</fullName>
    </submittedName>
</protein>
<evidence type="ECO:0000259" key="5">
    <source>
        <dbReference type="SMART" id="SM00829"/>
    </source>
</evidence>
<gene>
    <name evidence="6" type="ORF">BKCO1_4000034</name>
</gene>
<dbReference type="InterPro" id="IPR011032">
    <property type="entry name" value="GroES-like_sf"/>
</dbReference>
<dbReference type="Proteomes" id="UP000183809">
    <property type="component" value="Unassembled WGS sequence"/>
</dbReference>
<dbReference type="SMART" id="SM00829">
    <property type="entry name" value="PKS_ER"/>
    <property type="match status" value="1"/>
</dbReference>
<evidence type="ECO:0000313" key="7">
    <source>
        <dbReference type="Proteomes" id="UP000183809"/>
    </source>
</evidence>
<keyword evidence="3" id="KW-0560">Oxidoreductase</keyword>
<evidence type="ECO:0000256" key="1">
    <source>
        <dbReference type="ARBA" id="ARBA00008072"/>
    </source>
</evidence>
<dbReference type="EMBL" id="MNUE01000040">
    <property type="protein sequence ID" value="OJD32208.1"/>
    <property type="molecule type" value="Genomic_DNA"/>
</dbReference>
<evidence type="ECO:0000256" key="2">
    <source>
        <dbReference type="ARBA" id="ARBA00011245"/>
    </source>
</evidence>
<comment type="caution">
    <text evidence="6">The sequence shown here is derived from an EMBL/GenBank/DDBJ whole genome shotgun (WGS) entry which is preliminary data.</text>
</comment>
<accession>A0A1J9QUU4</accession>
<dbReference type="GO" id="GO:0016651">
    <property type="term" value="F:oxidoreductase activity, acting on NAD(P)H"/>
    <property type="evidence" value="ECO:0007669"/>
    <property type="project" value="InterPro"/>
</dbReference>
<evidence type="ECO:0000256" key="4">
    <source>
        <dbReference type="SAM" id="MobiDB-lite"/>
    </source>
</evidence>
<reference evidence="6 7" key="1">
    <citation type="submission" date="2016-10" db="EMBL/GenBank/DDBJ databases">
        <title>Proteomics and genomics reveal pathogen-plant mechanisms compatible with a hemibiotrophic lifestyle of Diplodia corticola.</title>
        <authorList>
            <person name="Fernandes I."/>
            <person name="De Jonge R."/>
            <person name="Van De Peer Y."/>
            <person name="Devreese B."/>
            <person name="Alves A."/>
            <person name="Esteves A.C."/>
        </authorList>
    </citation>
    <scope>NUCLEOTIDE SEQUENCE [LARGE SCALE GENOMIC DNA]</scope>
    <source>
        <strain evidence="6 7">CBS 112549</strain>
    </source>
</reference>
<dbReference type="SUPFAM" id="SSF50129">
    <property type="entry name" value="GroES-like"/>
    <property type="match status" value="1"/>
</dbReference>
<sequence length="377" mass="39154">MAAQQPLKNEAAWLTSEKAYPLQVKEAPFPEPVGDEIIIKVGAIAVNPVDYVLQESAFYPLPYPWILGTDIAGHIHALGPSADTTIFRPGDPVLALTPGFDARDPAGGAFQRFVRQRPPLVARIPPGLPLADACVVPLATGTAAAGLFEDGFLGLRLPSAIPAVTTGAGVEGGGEGEGDGGKEGGNEKDKEVLLVWGAASSVGSCAVQLARCAGYEVWGVAGEANAGYVVDGLGAARAFDYRAEGVVDGIVEAFVGRRFAGVFDAVSVGGAVEACVEVAARVGTEGRRFVASVRWLPEGLKDNLPEGVEAKWMWGSMSGKTEVGPAVFGTFLPKALEDGRFKCMPRPEVVGEGLESLQKACDVLKGGVSAKKIVVTL</sequence>
<dbReference type="InterPro" id="IPR036291">
    <property type="entry name" value="NAD(P)-bd_dom_sf"/>
</dbReference>
<dbReference type="PANTHER" id="PTHR45348">
    <property type="entry name" value="HYPOTHETICAL OXIDOREDUCTASE (EUROFUNG)"/>
    <property type="match status" value="1"/>
</dbReference>
<dbReference type="OrthoDB" id="10257049at2759"/>
<dbReference type="Pfam" id="PF00107">
    <property type="entry name" value="ADH_zinc_N"/>
    <property type="match status" value="1"/>
</dbReference>
<name>A0A1J9QUU4_9PEZI</name>
<comment type="similarity">
    <text evidence="1">Belongs to the zinc-containing alcohol dehydrogenase family.</text>
</comment>
<dbReference type="CDD" id="cd08249">
    <property type="entry name" value="enoyl_reductase_like"/>
    <property type="match status" value="1"/>
</dbReference>
<feature type="region of interest" description="Disordered" evidence="4">
    <location>
        <begin position="166"/>
        <end position="186"/>
    </location>
</feature>
<dbReference type="PANTHER" id="PTHR45348:SF2">
    <property type="entry name" value="ZINC-TYPE ALCOHOL DEHYDROGENASE-LIKE PROTEIN C2E1P3.01"/>
    <property type="match status" value="1"/>
</dbReference>
<dbReference type="InterPro" id="IPR013149">
    <property type="entry name" value="ADH-like_C"/>
</dbReference>
<dbReference type="GeneID" id="31015704"/>
<evidence type="ECO:0000313" key="6">
    <source>
        <dbReference type="EMBL" id="OJD32208.1"/>
    </source>
</evidence>
<dbReference type="InterPro" id="IPR047122">
    <property type="entry name" value="Trans-enoyl_RdTase-like"/>
</dbReference>
<evidence type="ECO:0000256" key="3">
    <source>
        <dbReference type="ARBA" id="ARBA00023002"/>
    </source>
</evidence>
<dbReference type="SUPFAM" id="SSF51735">
    <property type="entry name" value="NAD(P)-binding Rossmann-fold domains"/>
    <property type="match status" value="1"/>
</dbReference>
<dbReference type="Pfam" id="PF08240">
    <property type="entry name" value="ADH_N"/>
    <property type="match status" value="1"/>
</dbReference>
<feature type="domain" description="Enoyl reductase (ER)" evidence="5">
    <location>
        <begin position="18"/>
        <end position="375"/>
    </location>
</feature>
<organism evidence="6 7">
    <name type="scientific">Diplodia corticola</name>
    <dbReference type="NCBI Taxonomy" id="236234"/>
    <lineage>
        <taxon>Eukaryota</taxon>
        <taxon>Fungi</taxon>
        <taxon>Dikarya</taxon>
        <taxon>Ascomycota</taxon>
        <taxon>Pezizomycotina</taxon>
        <taxon>Dothideomycetes</taxon>
        <taxon>Dothideomycetes incertae sedis</taxon>
        <taxon>Botryosphaeriales</taxon>
        <taxon>Botryosphaeriaceae</taxon>
        <taxon>Diplodia</taxon>
    </lineage>
</organism>
<proteinExistence type="inferred from homology"/>
<dbReference type="InterPro" id="IPR013154">
    <property type="entry name" value="ADH-like_N"/>
</dbReference>
<dbReference type="InterPro" id="IPR020843">
    <property type="entry name" value="ER"/>
</dbReference>
<keyword evidence="7" id="KW-1185">Reference proteome</keyword>
<comment type="subunit">
    <text evidence="2">Monomer.</text>
</comment>
<dbReference type="STRING" id="236234.A0A1J9QUU4"/>